<name>A0A2N3HTV8_9BACT</name>
<protein>
    <submittedName>
        <fullName evidence="1">Uncharacterized protein</fullName>
    </submittedName>
</protein>
<dbReference type="Proteomes" id="UP000233618">
    <property type="component" value="Unassembled WGS sequence"/>
</dbReference>
<dbReference type="Pfam" id="PF04301">
    <property type="entry name" value="BioG"/>
    <property type="match status" value="1"/>
</dbReference>
<reference evidence="1 2" key="1">
    <citation type="journal article" date="2017" name="Front. Microbiol.">
        <title>Labilibaculum manganireducens gen. nov., sp. nov. and Labilibaculum filiforme sp. nov., Novel Bacteroidetes Isolated from Subsurface Sediments of the Baltic Sea.</title>
        <authorList>
            <person name="Vandieken V."/>
            <person name="Marshall I.P."/>
            <person name="Niemann H."/>
            <person name="Engelen B."/>
            <person name="Cypionka H."/>
        </authorList>
    </citation>
    <scope>NUCLEOTIDE SEQUENCE [LARGE SCALE GENOMIC DNA]</scope>
    <source>
        <strain evidence="1 2">59.10-2M</strain>
    </source>
</reference>
<dbReference type="AlphaFoldDB" id="A0A2N3HTV8"/>
<dbReference type="EMBL" id="MVDE01000045">
    <property type="protein sequence ID" value="PKQ61483.1"/>
    <property type="molecule type" value="Genomic_DNA"/>
</dbReference>
<gene>
    <name evidence="1" type="ORF">BZG01_19375</name>
</gene>
<keyword evidence="2" id="KW-1185">Reference proteome</keyword>
<dbReference type="InterPro" id="IPR007398">
    <property type="entry name" value="BioG"/>
</dbReference>
<dbReference type="RefSeq" id="WP_101311502.1">
    <property type="nucleotide sequence ID" value="NZ_CAXXEE010000003.1"/>
</dbReference>
<comment type="caution">
    <text evidence="1">The sequence shown here is derived from an EMBL/GenBank/DDBJ whole genome shotgun (WGS) entry which is preliminary data.</text>
</comment>
<evidence type="ECO:0000313" key="1">
    <source>
        <dbReference type="EMBL" id="PKQ61483.1"/>
    </source>
</evidence>
<dbReference type="Gene3D" id="3.40.50.1820">
    <property type="entry name" value="alpha/beta hydrolase"/>
    <property type="match status" value="1"/>
</dbReference>
<evidence type="ECO:0000313" key="2">
    <source>
        <dbReference type="Proteomes" id="UP000233618"/>
    </source>
</evidence>
<sequence>MKSEWLHKSANEKCILFMNGWGCDANPFQSINSKEYDVLMCFDYRDLLIPKQVERLFENYQEVHLVAWSLGVYVANMLYLQWKDLFASKIAINGTLQAIDNLKGIPPAIFQGTINGLNSRTIEKFWLRMCGGKIGFDRFKMQIPQRNIEDQKEELIVLQELVQNHFIDWNVYDSVLLGQNDLIFPFENLENAWREQKNIIKMENTPHFCFYSWNSWDDLMEECKSAASKY</sequence>
<dbReference type="SUPFAM" id="SSF53474">
    <property type="entry name" value="alpha/beta-Hydrolases"/>
    <property type="match status" value="1"/>
</dbReference>
<dbReference type="InterPro" id="IPR029058">
    <property type="entry name" value="AB_hydrolase_fold"/>
</dbReference>
<organism evidence="1 2">
    <name type="scientific">Labilibaculum manganireducens</name>
    <dbReference type="NCBI Taxonomy" id="1940525"/>
    <lineage>
        <taxon>Bacteria</taxon>
        <taxon>Pseudomonadati</taxon>
        <taxon>Bacteroidota</taxon>
        <taxon>Bacteroidia</taxon>
        <taxon>Marinilabiliales</taxon>
        <taxon>Marinifilaceae</taxon>
        <taxon>Labilibaculum</taxon>
    </lineage>
</organism>
<accession>A0A2N3HTV8</accession>
<proteinExistence type="predicted"/>